<evidence type="ECO:0000256" key="3">
    <source>
        <dbReference type="ARBA" id="ARBA00022737"/>
    </source>
</evidence>
<evidence type="ECO:0000256" key="1">
    <source>
        <dbReference type="ARBA" id="ARBA00004123"/>
    </source>
</evidence>
<dbReference type="GO" id="GO:0003723">
    <property type="term" value="F:RNA binding"/>
    <property type="evidence" value="ECO:0007669"/>
    <property type="project" value="UniProtKB-UniRule"/>
</dbReference>
<gene>
    <name evidence="8" type="ORF">CXQ87_000608</name>
</gene>
<accession>A0A2V1AJ01</accession>
<evidence type="ECO:0000256" key="5">
    <source>
        <dbReference type="ARBA" id="ARBA00023242"/>
    </source>
</evidence>
<keyword evidence="4 6" id="KW-0694">RNA-binding</keyword>
<dbReference type="RefSeq" id="XP_025338655.1">
    <property type="nucleotide sequence ID" value="XM_025479182.1"/>
</dbReference>
<comment type="subcellular location">
    <subcellularLocation>
        <location evidence="1">Nucleus</location>
    </subcellularLocation>
</comment>
<evidence type="ECO:0000256" key="4">
    <source>
        <dbReference type="ARBA" id="ARBA00022884"/>
    </source>
</evidence>
<dbReference type="SUPFAM" id="SSF54928">
    <property type="entry name" value="RNA-binding domain, RBD"/>
    <property type="match status" value="1"/>
</dbReference>
<dbReference type="SUPFAM" id="SSF51735">
    <property type="entry name" value="NAD(P)-binding Rossmann-fold domains"/>
    <property type="match status" value="1"/>
</dbReference>
<evidence type="ECO:0000313" key="9">
    <source>
        <dbReference type="Proteomes" id="UP000244406"/>
    </source>
</evidence>
<evidence type="ECO:0000256" key="2">
    <source>
        <dbReference type="ARBA" id="ARBA00008363"/>
    </source>
</evidence>
<keyword evidence="9" id="KW-1185">Reference proteome</keyword>
<evidence type="ECO:0000313" key="8">
    <source>
        <dbReference type="EMBL" id="PVH17715.1"/>
    </source>
</evidence>
<dbReference type="Gene3D" id="3.30.70.330">
    <property type="match status" value="2"/>
</dbReference>
<dbReference type="InterPro" id="IPR012677">
    <property type="entry name" value="Nucleotide-bd_a/b_plait_sf"/>
</dbReference>
<dbReference type="InterPro" id="IPR000504">
    <property type="entry name" value="RRM_dom"/>
</dbReference>
<dbReference type="GO" id="GO:0005730">
    <property type="term" value="C:nucleolus"/>
    <property type="evidence" value="ECO:0007669"/>
    <property type="project" value="TreeGrafter"/>
</dbReference>
<dbReference type="InterPro" id="IPR011032">
    <property type="entry name" value="GroES-like_sf"/>
</dbReference>
<dbReference type="GO" id="GO:0003960">
    <property type="term" value="F:quinone reductase (NADPH) activity"/>
    <property type="evidence" value="ECO:0007669"/>
    <property type="project" value="InterPro"/>
</dbReference>
<dbReference type="CDD" id="cd05286">
    <property type="entry name" value="QOR2"/>
    <property type="match status" value="1"/>
</dbReference>
<reference evidence="8 9" key="1">
    <citation type="submission" date="2017-12" db="EMBL/GenBank/DDBJ databases">
        <title>Genome Sequence of the Amphotericin B-resistant Candida duobushaemulonii strain, B09383.</title>
        <authorList>
            <person name="Chow N.A."/>
            <person name="Gade L."/>
            <person name="Batra D."/>
            <person name="Rowe L.A."/>
            <person name="Loparev V.N."/>
            <person name="Litvintseva A.P."/>
        </authorList>
    </citation>
    <scope>NUCLEOTIDE SEQUENCE [LARGE SCALE GENOMIC DNA]</scope>
    <source>
        <strain evidence="8 9">B09383</strain>
    </source>
</reference>
<dbReference type="FunFam" id="3.30.70.330:FF:000505">
    <property type="entry name" value="Splicing factor 3B subunit 4"/>
    <property type="match status" value="1"/>
</dbReference>
<dbReference type="SMART" id="SM00360">
    <property type="entry name" value="RRM"/>
    <property type="match status" value="2"/>
</dbReference>
<dbReference type="PROSITE" id="PS50102">
    <property type="entry name" value="RRM"/>
    <property type="match status" value="2"/>
</dbReference>
<dbReference type="Proteomes" id="UP000244406">
    <property type="component" value="Unassembled WGS sequence"/>
</dbReference>
<evidence type="ECO:0000259" key="7">
    <source>
        <dbReference type="PROSITE" id="PS50102"/>
    </source>
</evidence>
<evidence type="ECO:0000256" key="6">
    <source>
        <dbReference type="PROSITE-ProRule" id="PRU00176"/>
    </source>
</evidence>
<dbReference type="SMART" id="SM00829">
    <property type="entry name" value="PKS_ER"/>
    <property type="match status" value="1"/>
</dbReference>
<feature type="domain" description="RRM" evidence="7">
    <location>
        <begin position="116"/>
        <end position="193"/>
    </location>
</feature>
<dbReference type="PANTHER" id="PTHR48030:SF3">
    <property type="entry name" value="SPLICING FACTOR 3B SUBUNIT 4"/>
    <property type="match status" value="1"/>
</dbReference>
<dbReference type="EMBL" id="PKFP01000008">
    <property type="protein sequence ID" value="PVH17715.1"/>
    <property type="molecule type" value="Genomic_DNA"/>
</dbReference>
<feature type="domain" description="RRM" evidence="7">
    <location>
        <begin position="16"/>
        <end position="94"/>
    </location>
</feature>
<comment type="caution">
    <text evidence="8">The sequence shown here is derived from an EMBL/GenBank/DDBJ whole genome shotgun (WGS) entry which is preliminary data.</text>
</comment>
<dbReference type="AlphaFoldDB" id="A0A2V1AJ01"/>
<dbReference type="Pfam" id="PF08240">
    <property type="entry name" value="ADH_N"/>
    <property type="match status" value="1"/>
</dbReference>
<dbReference type="VEuPathDB" id="FungiDB:CXQ87_000608"/>
<dbReference type="InterPro" id="IPR047618">
    <property type="entry name" value="QOR-like"/>
</dbReference>
<organism evidence="8 9">
    <name type="scientific">Candidozyma duobushaemuli</name>
    <dbReference type="NCBI Taxonomy" id="1231522"/>
    <lineage>
        <taxon>Eukaryota</taxon>
        <taxon>Fungi</taxon>
        <taxon>Dikarya</taxon>
        <taxon>Ascomycota</taxon>
        <taxon>Saccharomycotina</taxon>
        <taxon>Pichiomycetes</taxon>
        <taxon>Metschnikowiaceae</taxon>
        <taxon>Candidozyma</taxon>
    </lineage>
</organism>
<dbReference type="InterPro" id="IPR036291">
    <property type="entry name" value="NAD(P)-bd_dom_sf"/>
</dbReference>
<dbReference type="Gene3D" id="3.40.50.720">
    <property type="entry name" value="NAD(P)-binding Rossmann-like Domain"/>
    <property type="match status" value="1"/>
</dbReference>
<dbReference type="InterPro" id="IPR013149">
    <property type="entry name" value="ADH-like_C"/>
</dbReference>
<dbReference type="InterPro" id="IPR052084">
    <property type="entry name" value="SF3B4_spliceosome_assoc"/>
</dbReference>
<dbReference type="InterPro" id="IPR034158">
    <property type="entry name" value="SF3B4_RRM1"/>
</dbReference>
<dbReference type="InterPro" id="IPR035979">
    <property type="entry name" value="RBD_domain_sf"/>
</dbReference>
<keyword evidence="5" id="KW-0539">Nucleus</keyword>
<dbReference type="InterPro" id="IPR013154">
    <property type="entry name" value="ADH-like_N"/>
</dbReference>
<dbReference type="Pfam" id="PF00107">
    <property type="entry name" value="ADH_zinc_N"/>
    <property type="match status" value="1"/>
</dbReference>
<name>A0A2V1AJ01_9ASCO</name>
<comment type="similarity">
    <text evidence="2">Belongs to the SF3B4 family.</text>
</comment>
<dbReference type="CDD" id="cd12334">
    <property type="entry name" value="RRM1_SF3B4"/>
    <property type="match status" value="1"/>
</dbReference>
<dbReference type="GeneID" id="37000610"/>
<sequence>MNVFKKPSDSERNLQASLYIGNLDAEVDEPLLYELFIQLGPVKSLNLPKDRISRKHQGYGFVELRTPQDADYALEILRGIRLFGKTLKMKKTDPQASTPSASGAGTGEDIGLSIGARLFIKNLNPMVDDKYLKETFGKFGNLLEASVMRDDDGNSKGHGFVEYDNFEASDEAIERMNGAILMNNKVIVEYAYKDGKARHGDSAERLLAEKAKTNNKYAGVNFIESYFRRGIYPAELPIVFGREASGVVAAVGSDVNDFKEGDKVLYLSSKTFAQYTKVTLDDNYHFIRKLDEDTSEEKLKLFGSILVQGLTAITFSHEAHAIKKGDFVVVWAAAGGTGQVFVQYASSLGGRVIALASSEEKLSIAKDLGAEFLVNSKNDDVVQKIREITGGHGADVIYDGVGKDVVDTNFEIVARKGSFVTFGKASGFIPPFSIYRSSPKNVRISSPQLFKYITEKDEWEHYSKVLIDSVNNGKIKFKLETYPLKDYVKAAKALESRQTTGKLVLEIPQ</sequence>
<dbReference type="SUPFAM" id="SSF50129">
    <property type="entry name" value="GroES-like"/>
    <property type="match status" value="1"/>
</dbReference>
<proteinExistence type="inferred from homology"/>
<dbReference type="PANTHER" id="PTHR48030">
    <property type="entry name" value="SPLICING FACTOR 3B SUBUNIT 4"/>
    <property type="match status" value="1"/>
</dbReference>
<dbReference type="Pfam" id="PF00076">
    <property type="entry name" value="RRM_1"/>
    <property type="match status" value="2"/>
</dbReference>
<dbReference type="Gene3D" id="3.90.180.10">
    <property type="entry name" value="Medium-chain alcohol dehydrogenases, catalytic domain"/>
    <property type="match status" value="1"/>
</dbReference>
<keyword evidence="3" id="KW-0677">Repeat</keyword>
<dbReference type="GO" id="GO:0048026">
    <property type="term" value="P:positive regulation of mRNA splicing, via spliceosome"/>
    <property type="evidence" value="ECO:0007669"/>
    <property type="project" value="TreeGrafter"/>
</dbReference>
<dbReference type="InterPro" id="IPR020843">
    <property type="entry name" value="ER"/>
</dbReference>
<protein>
    <recommendedName>
        <fullName evidence="7">RRM domain-containing protein</fullName>
    </recommendedName>
</protein>
<dbReference type="GO" id="GO:0071011">
    <property type="term" value="C:precatalytic spliceosome"/>
    <property type="evidence" value="ECO:0007669"/>
    <property type="project" value="TreeGrafter"/>
</dbReference>